<evidence type="ECO:0000313" key="2">
    <source>
        <dbReference type="Proteomes" id="UP000254209"/>
    </source>
</evidence>
<dbReference type="Gene3D" id="3.60.15.10">
    <property type="entry name" value="Ribonuclease Z/Hydroxyacylglutathione hydrolase-like"/>
    <property type="match status" value="1"/>
</dbReference>
<dbReference type="Proteomes" id="UP000254209">
    <property type="component" value="Unassembled WGS sequence"/>
</dbReference>
<evidence type="ECO:0000313" key="1">
    <source>
        <dbReference type="EMBL" id="SSY70315.1"/>
    </source>
</evidence>
<gene>
    <name evidence="1" type="ORF">NCTC10283_00402</name>
</gene>
<dbReference type="EMBL" id="UFSO01000002">
    <property type="protein sequence ID" value="SSY70315.1"/>
    <property type="molecule type" value="Genomic_DNA"/>
</dbReference>
<evidence type="ECO:0008006" key="3">
    <source>
        <dbReference type="Google" id="ProtNLM"/>
    </source>
</evidence>
<dbReference type="STRING" id="1120980.GCA_000745955_02047"/>
<dbReference type="InterPro" id="IPR036866">
    <property type="entry name" value="RibonucZ/Hydroxyglut_hydro"/>
</dbReference>
<protein>
    <recommendedName>
        <fullName evidence="3">Metal-dependent hydrolase</fullName>
    </recommendedName>
</protein>
<reference evidence="1 2" key="1">
    <citation type="submission" date="2018-06" db="EMBL/GenBank/DDBJ databases">
        <authorList>
            <consortium name="Pathogen Informatics"/>
            <person name="Doyle S."/>
        </authorList>
    </citation>
    <scope>NUCLEOTIDE SEQUENCE [LARGE SCALE GENOMIC DNA]</scope>
    <source>
        <strain evidence="1 2">NCTC10283</strain>
    </source>
</reference>
<dbReference type="AlphaFoldDB" id="A0A376BL16"/>
<organism evidence="1 2">
    <name type="scientific">Alysiella crassa</name>
    <dbReference type="NCBI Taxonomy" id="153491"/>
    <lineage>
        <taxon>Bacteria</taxon>
        <taxon>Pseudomonadati</taxon>
        <taxon>Pseudomonadota</taxon>
        <taxon>Betaproteobacteria</taxon>
        <taxon>Neisseriales</taxon>
        <taxon>Neisseriaceae</taxon>
        <taxon>Alysiella</taxon>
    </lineage>
</organism>
<name>A0A376BL16_9NEIS</name>
<proteinExistence type="predicted"/>
<dbReference type="OrthoDB" id="9805728at2"/>
<sequence length="78" mass="8934">MFAHQSVQAALDLNAKKIVPMHWGVFSLGRNQWYQSIDNAVKSAKEPGLSIDVPKMGEKYADGFVNDNWWEAKNLRRE</sequence>
<keyword evidence="2" id="KW-1185">Reference proteome</keyword>
<dbReference type="SUPFAM" id="SSF56281">
    <property type="entry name" value="Metallo-hydrolase/oxidoreductase"/>
    <property type="match status" value="1"/>
</dbReference>
<dbReference type="RefSeq" id="WP_084693580.1">
    <property type="nucleotide sequence ID" value="NZ_CP091519.2"/>
</dbReference>
<accession>A0A376BL16</accession>